<dbReference type="EMBL" id="BOPH01000018">
    <property type="protein sequence ID" value="GIJ66495.1"/>
    <property type="molecule type" value="Genomic_DNA"/>
</dbReference>
<dbReference type="Pfam" id="PF04030">
    <property type="entry name" value="ALO"/>
    <property type="match status" value="1"/>
</dbReference>
<dbReference type="PROSITE" id="PS51387">
    <property type="entry name" value="FAD_PCMH"/>
    <property type="match status" value="1"/>
</dbReference>
<dbReference type="InterPro" id="IPR016164">
    <property type="entry name" value="FAD-linked_Oxase-like_C"/>
</dbReference>
<evidence type="ECO:0000259" key="4">
    <source>
        <dbReference type="PROSITE" id="PS51387"/>
    </source>
</evidence>
<keyword evidence="3" id="KW-0560">Oxidoreductase</keyword>
<dbReference type="Proteomes" id="UP000635606">
    <property type="component" value="Unassembled WGS sequence"/>
</dbReference>
<name>A0A8J3ZQL8_9ACTN</name>
<keyword evidence="2" id="KW-0274">FAD</keyword>
<evidence type="ECO:0000256" key="2">
    <source>
        <dbReference type="ARBA" id="ARBA00022827"/>
    </source>
</evidence>
<evidence type="ECO:0000256" key="1">
    <source>
        <dbReference type="ARBA" id="ARBA00022630"/>
    </source>
</evidence>
<dbReference type="InterPro" id="IPR007173">
    <property type="entry name" value="ALO_C"/>
</dbReference>
<dbReference type="InterPro" id="IPR016169">
    <property type="entry name" value="FAD-bd_PCMH_sub2"/>
</dbReference>
<gene>
    <name evidence="5" type="ORF">Voc01_014120</name>
</gene>
<dbReference type="GO" id="GO:0003885">
    <property type="term" value="F:D-arabinono-1,4-lactone oxidase activity"/>
    <property type="evidence" value="ECO:0007669"/>
    <property type="project" value="InterPro"/>
</dbReference>
<protein>
    <submittedName>
        <fullName evidence="5">L-gulonolactone oxidase</fullName>
    </submittedName>
</protein>
<dbReference type="InterPro" id="IPR036318">
    <property type="entry name" value="FAD-bd_PCMH-like_sf"/>
</dbReference>
<organism evidence="5 6">
    <name type="scientific">Virgisporangium ochraceum</name>
    <dbReference type="NCBI Taxonomy" id="65505"/>
    <lineage>
        <taxon>Bacteria</taxon>
        <taxon>Bacillati</taxon>
        <taxon>Actinomycetota</taxon>
        <taxon>Actinomycetes</taxon>
        <taxon>Micromonosporales</taxon>
        <taxon>Micromonosporaceae</taxon>
        <taxon>Virgisporangium</taxon>
    </lineage>
</organism>
<sequence>MDAARQGAAPAWRNWAGNVSDSAPLVTPESLEELSDTVRAAAERGKRVRVAGSGHSFSGIASSDGVRIALTRMPIKVDVAGTSVTVPGGITLKRLNRELDSRGLALPNLGDIDAQTITGATQTGTHGTGAGFGGLASFVSAITLMRTDGSTVTCARGEPLFEAAVVGLGAFGVVTEVTLDCVPAFVLRAEERPSALESVLDGLDDLIAGNDHFEFFWFPYTSRAQVKLNNRVDAIDRPLPGWRRWLDDSFLSNTVFGAGLRVARRVPGFTRPFMKVSARGLSARTYTAASHEVFCTDRRVRFTEMEYGLPREALREALTGVRRVVDALPFPVAFPVEVRFTAADDPWLSHGHGRDSAYVAVHQFIGMPYEPYFREVERICLDLGGRPHWGKMHFAAPERLRAAYPRFADWQAERARFDPEGLFRSPFLDDLLP</sequence>
<accession>A0A8J3ZQL8</accession>
<reference evidence="5" key="1">
    <citation type="submission" date="2021-01" db="EMBL/GenBank/DDBJ databases">
        <title>Whole genome shotgun sequence of Virgisporangium ochraceum NBRC 16418.</title>
        <authorList>
            <person name="Komaki H."/>
            <person name="Tamura T."/>
        </authorList>
    </citation>
    <scope>NUCLEOTIDE SEQUENCE</scope>
    <source>
        <strain evidence="5">NBRC 16418</strain>
    </source>
</reference>
<feature type="domain" description="FAD-binding PCMH-type" evidence="4">
    <location>
        <begin position="18"/>
        <end position="184"/>
    </location>
</feature>
<dbReference type="GO" id="GO:0071949">
    <property type="term" value="F:FAD binding"/>
    <property type="evidence" value="ECO:0007669"/>
    <property type="project" value="InterPro"/>
</dbReference>
<keyword evidence="1" id="KW-0285">Flavoprotein</keyword>
<dbReference type="Gene3D" id="1.10.45.10">
    <property type="entry name" value="Vanillyl-alcohol Oxidase, Chain A, domain 4"/>
    <property type="match status" value="1"/>
</dbReference>
<dbReference type="InterPro" id="IPR016167">
    <property type="entry name" value="FAD-bd_PCMH_sub1"/>
</dbReference>
<dbReference type="GO" id="GO:0016020">
    <property type="term" value="C:membrane"/>
    <property type="evidence" value="ECO:0007669"/>
    <property type="project" value="InterPro"/>
</dbReference>
<dbReference type="InterPro" id="IPR016166">
    <property type="entry name" value="FAD-bd_PCMH"/>
</dbReference>
<dbReference type="Gene3D" id="3.30.70.2520">
    <property type="match status" value="1"/>
</dbReference>
<comment type="caution">
    <text evidence="5">The sequence shown here is derived from an EMBL/GenBank/DDBJ whole genome shotgun (WGS) entry which is preliminary data.</text>
</comment>
<dbReference type="InterPro" id="IPR010031">
    <property type="entry name" value="FAD_lactone_oxidase-like"/>
</dbReference>
<dbReference type="Pfam" id="PF01565">
    <property type="entry name" value="FAD_binding_4"/>
    <property type="match status" value="1"/>
</dbReference>
<evidence type="ECO:0000256" key="3">
    <source>
        <dbReference type="ARBA" id="ARBA00023002"/>
    </source>
</evidence>
<dbReference type="InterPro" id="IPR016171">
    <property type="entry name" value="Vanillyl_alc_oxidase_C-sub2"/>
</dbReference>
<dbReference type="Gene3D" id="3.30.43.10">
    <property type="entry name" value="Uridine Diphospho-n-acetylenolpyruvylglucosamine Reductase, domain 2"/>
    <property type="match status" value="1"/>
</dbReference>
<proteinExistence type="predicted"/>
<dbReference type="AlphaFoldDB" id="A0A8J3ZQL8"/>
<dbReference type="PIRSF" id="PIRSF000136">
    <property type="entry name" value="LGO_GLO"/>
    <property type="match status" value="1"/>
</dbReference>
<dbReference type="PANTHER" id="PTHR43762">
    <property type="entry name" value="L-GULONOLACTONE OXIDASE"/>
    <property type="match status" value="1"/>
</dbReference>
<dbReference type="InterPro" id="IPR006094">
    <property type="entry name" value="Oxid_FAD_bind_N"/>
</dbReference>
<dbReference type="Gene3D" id="3.30.465.10">
    <property type="match status" value="1"/>
</dbReference>
<evidence type="ECO:0000313" key="6">
    <source>
        <dbReference type="Proteomes" id="UP000635606"/>
    </source>
</evidence>
<dbReference type="SUPFAM" id="SSF56176">
    <property type="entry name" value="FAD-binding/transporter-associated domain-like"/>
    <property type="match status" value="1"/>
</dbReference>
<dbReference type="NCBIfam" id="TIGR01679">
    <property type="entry name" value="bact_FAD_ox"/>
    <property type="match status" value="1"/>
</dbReference>
<keyword evidence="6" id="KW-1185">Reference proteome</keyword>
<dbReference type="GO" id="GO:0080049">
    <property type="term" value="F:L-gulono-1,4-lactone dehydrogenase activity"/>
    <property type="evidence" value="ECO:0007669"/>
    <property type="project" value="TreeGrafter"/>
</dbReference>
<evidence type="ECO:0000313" key="5">
    <source>
        <dbReference type="EMBL" id="GIJ66495.1"/>
    </source>
</evidence>
<dbReference type="PANTHER" id="PTHR43762:SF1">
    <property type="entry name" value="D-ARABINONO-1,4-LACTONE OXIDASE"/>
    <property type="match status" value="1"/>
</dbReference>
<dbReference type="SUPFAM" id="SSF55103">
    <property type="entry name" value="FAD-linked oxidases, C-terminal domain"/>
    <property type="match status" value="1"/>
</dbReference>